<sequence>MIGAVCFKVTNEYEVRIYMVGTYEQIDWTNPSPCVLGENYTCYALKNEEAGNAIQIVAGVNGQYMLRLFETKRYILRLVYEENLDIEMPRFQNENNKFLKLEKDKDKDYITFQFVNYLGYSRINFTHDNCGQQIVFEIAPEKMNYEEDYIVLTEAIAQVCSELLLEYSGLTSNLFEQSEEEHRTILEQFIFLRQFCYGNNLFSVFEAIKRNPDRVLSSDEIYKPIGCGIPSQKFYTHPFSYGKGWQKTKRADGTFSIVPQMISVTQKQDSIDTPANRFVKYALEKFDSVCLELMNSLDAAGGVKQAECLSEAKAIHNMLDEIFNDGFFDEIGKLDIMPQNNQVLQKRKGYSQIFSAYSMIDLALRLNWSGHDDVYEGESKNVALLYEYWLFFELYKIIDSIDGCKKVYLKDDDFLTVSDGGITISLQEGKKSRQSFVIERLHTKINLYYNRTFSRKEFKTTLYEGSYSRPFRPDYTIAIFPDSYVKGCNNGENEAVKNGAVSYIHFDAKYRVTDLTSLVGKRTDEYEEIEFAEDKTDAVMNTYKRGDLLKMHTYNDAIRRTIGSYILYPGKGDSEDTRGVSYKLYDEILPGVGAFAIRPSIDEAGENELRNFITELLESKGALYSRLNRMKQYTEMVLREPSVSLLNTAGYQIGKKDENAQKGIRCVLGYIRALKEDDYYYSLVENNLLFTGAEFLFYFYAIKDSYVYSHHPDIFKTKRFCFYKNSIMDTKKYILEQTICEIESNELISKKELVERLNVQGYKTNERNHHADFYYVLKVKVIGNMCNLKEIVVDEISLQNGNDAYSPHSPKIFYMEDLS</sequence>
<evidence type="ECO:0000313" key="2">
    <source>
        <dbReference type="EMBL" id="CUM86910.1"/>
    </source>
</evidence>
<dbReference type="Proteomes" id="UP000095495">
    <property type="component" value="Unassembled WGS sequence"/>
</dbReference>
<protein>
    <submittedName>
        <fullName evidence="2">Domain of uncharacterized function (DUF2357)</fullName>
    </submittedName>
</protein>
<gene>
    <name evidence="2" type="ORF">ERS852420_01196</name>
</gene>
<evidence type="ECO:0000313" key="3">
    <source>
        <dbReference type="Proteomes" id="UP000095495"/>
    </source>
</evidence>
<accession>A0A173S9G7</accession>
<dbReference type="InterPro" id="IPR007505">
    <property type="entry name" value="PDDEXK_7"/>
</dbReference>
<dbReference type="AlphaFoldDB" id="A0A173S9G7"/>
<feature type="domain" description="DUF2357" evidence="1">
    <location>
        <begin position="112"/>
        <end position="357"/>
    </location>
</feature>
<dbReference type="EMBL" id="CYXV01000004">
    <property type="protein sequence ID" value="CUM86910.1"/>
    <property type="molecule type" value="Genomic_DNA"/>
</dbReference>
<dbReference type="Pfam" id="PF09823">
    <property type="entry name" value="DUF2357"/>
    <property type="match status" value="1"/>
</dbReference>
<dbReference type="RefSeq" id="WP_055261997.1">
    <property type="nucleotide sequence ID" value="NZ_CYXV01000004.1"/>
</dbReference>
<organism evidence="2 3">
    <name type="scientific">Roseburia faecis</name>
    <dbReference type="NCBI Taxonomy" id="301302"/>
    <lineage>
        <taxon>Bacteria</taxon>
        <taxon>Bacillati</taxon>
        <taxon>Bacillota</taxon>
        <taxon>Clostridia</taxon>
        <taxon>Lachnospirales</taxon>
        <taxon>Lachnospiraceae</taxon>
        <taxon>Roseburia</taxon>
    </lineage>
</organism>
<proteinExistence type="predicted"/>
<dbReference type="Pfam" id="PF04411">
    <property type="entry name" value="PDDEXK_7"/>
    <property type="match status" value="1"/>
</dbReference>
<reference evidence="2 3" key="1">
    <citation type="submission" date="2015-09" db="EMBL/GenBank/DDBJ databases">
        <authorList>
            <consortium name="Pathogen Informatics"/>
        </authorList>
    </citation>
    <scope>NUCLEOTIDE SEQUENCE [LARGE SCALE GENOMIC DNA]</scope>
    <source>
        <strain evidence="2 3">2789STDY5608863</strain>
    </source>
</reference>
<name>A0A173S9G7_9FIRM</name>
<evidence type="ECO:0000259" key="1">
    <source>
        <dbReference type="Pfam" id="PF09823"/>
    </source>
</evidence>
<dbReference type="InterPro" id="IPR018633">
    <property type="entry name" value="DUF2357"/>
</dbReference>